<evidence type="ECO:0000313" key="4">
    <source>
        <dbReference type="EMBL" id="WFD37223.1"/>
    </source>
</evidence>
<reference evidence="4" key="1">
    <citation type="submission" date="2023-03" db="EMBL/GenBank/DDBJ databases">
        <title>Mating type loci evolution in Malassezia.</title>
        <authorList>
            <person name="Coelho M.A."/>
        </authorList>
    </citation>
    <scope>NUCLEOTIDE SEQUENCE</scope>
    <source>
        <strain evidence="4">CBS 9431</strain>
    </source>
</reference>
<dbReference type="EMBL" id="CP119958">
    <property type="protein sequence ID" value="WFD37223.1"/>
    <property type="molecule type" value="Genomic_DNA"/>
</dbReference>
<dbReference type="PANTHER" id="PTHR44942:SF4">
    <property type="entry name" value="METHYLTRANSFERASE TYPE 11 DOMAIN-CONTAINING PROTEIN"/>
    <property type="match status" value="1"/>
</dbReference>
<organism evidence="4 5">
    <name type="scientific">Malassezia japonica</name>
    <dbReference type="NCBI Taxonomy" id="223818"/>
    <lineage>
        <taxon>Eukaryota</taxon>
        <taxon>Fungi</taxon>
        <taxon>Dikarya</taxon>
        <taxon>Basidiomycota</taxon>
        <taxon>Ustilaginomycotina</taxon>
        <taxon>Malasseziomycetes</taxon>
        <taxon>Malasseziales</taxon>
        <taxon>Malasseziaceae</taxon>
        <taxon>Malassezia</taxon>
    </lineage>
</organism>
<proteinExistence type="predicted"/>
<keyword evidence="5" id="KW-1185">Reference proteome</keyword>
<dbReference type="AlphaFoldDB" id="A0AAF0F2T4"/>
<evidence type="ECO:0000256" key="1">
    <source>
        <dbReference type="ARBA" id="ARBA00022603"/>
    </source>
</evidence>
<evidence type="ECO:0000256" key="2">
    <source>
        <dbReference type="ARBA" id="ARBA00022679"/>
    </source>
</evidence>
<keyword evidence="2" id="KW-0808">Transferase</keyword>
<evidence type="ECO:0008006" key="6">
    <source>
        <dbReference type="Google" id="ProtNLM"/>
    </source>
</evidence>
<gene>
    <name evidence="4" type="ORF">MJAP1_000165</name>
</gene>
<dbReference type="GO" id="GO:0032259">
    <property type="term" value="P:methylation"/>
    <property type="evidence" value="ECO:0007669"/>
    <property type="project" value="UniProtKB-KW"/>
</dbReference>
<dbReference type="CDD" id="cd02440">
    <property type="entry name" value="AdoMet_MTases"/>
    <property type="match status" value="1"/>
</dbReference>
<feature type="region of interest" description="Disordered" evidence="3">
    <location>
        <begin position="1"/>
        <end position="21"/>
    </location>
</feature>
<dbReference type="GeneID" id="85223814"/>
<dbReference type="PANTHER" id="PTHR44942">
    <property type="entry name" value="METHYLTRANSF_11 DOMAIN-CONTAINING PROTEIN"/>
    <property type="match status" value="1"/>
</dbReference>
<evidence type="ECO:0000313" key="5">
    <source>
        <dbReference type="Proteomes" id="UP001217754"/>
    </source>
</evidence>
<dbReference type="GO" id="GO:0008168">
    <property type="term" value="F:methyltransferase activity"/>
    <property type="evidence" value="ECO:0007669"/>
    <property type="project" value="UniProtKB-KW"/>
</dbReference>
<dbReference type="InterPro" id="IPR029063">
    <property type="entry name" value="SAM-dependent_MTases_sf"/>
</dbReference>
<name>A0AAF0F2T4_9BASI</name>
<dbReference type="Gene3D" id="3.40.50.150">
    <property type="entry name" value="Vaccinia Virus protein VP39"/>
    <property type="match status" value="1"/>
</dbReference>
<evidence type="ECO:0000256" key="3">
    <source>
        <dbReference type="SAM" id="MobiDB-lite"/>
    </source>
</evidence>
<sequence>MHSVARRGFDSSGANGLYDRARPSYPEEVVDQMLSAPRARGPLRIAEVGAGTGIATRLLLEGAHSHGGLARMHAFDPSTGMLHHLQQSLFGTPDGPGLVEKLKLEGKLASDAQVLIGEGAFDSFQAGADNDLVVIAQAWHWCPDFDQALAHIATQLRPGGVLALVWNLEDRDAAPWIAKLRDLYEKFEDGAPQYRHMAWKKMYKTPSFEKYFTELEPTHQLRKLPTTFDGVVDRMLSKSYVSVLPDEQKERLAQDAFRILSAPDSETGRE</sequence>
<keyword evidence="1" id="KW-0489">Methyltransferase</keyword>
<dbReference type="SUPFAM" id="SSF53335">
    <property type="entry name" value="S-adenosyl-L-methionine-dependent methyltransferases"/>
    <property type="match status" value="1"/>
</dbReference>
<protein>
    <recommendedName>
        <fullName evidence="6">Methyltransferase type 11 domain-containing protein</fullName>
    </recommendedName>
</protein>
<dbReference type="Pfam" id="PF13489">
    <property type="entry name" value="Methyltransf_23"/>
    <property type="match status" value="1"/>
</dbReference>
<dbReference type="RefSeq" id="XP_060120120.1">
    <property type="nucleotide sequence ID" value="XM_060264137.1"/>
</dbReference>
<dbReference type="InterPro" id="IPR051052">
    <property type="entry name" value="Diverse_substrate_MTase"/>
</dbReference>
<dbReference type="Proteomes" id="UP001217754">
    <property type="component" value="Chromosome 1"/>
</dbReference>
<accession>A0AAF0F2T4</accession>